<evidence type="ECO:0000313" key="1">
    <source>
        <dbReference type="EMBL" id="SVB06709.1"/>
    </source>
</evidence>
<reference evidence="1" key="1">
    <citation type="submission" date="2018-05" db="EMBL/GenBank/DDBJ databases">
        <authorList>
            <person name="Lanie J.A."/>
            <person name="Ng W.-L."/>
            <person name="Kazmierczak K.M."/>
            <person name="Andrzejewski T.M."/>
            <person name="Davidsen T.M."/>
            <person name="Wayne K.J."/>
            <person name="Tettelin H."/>
            <person name="Glass J.I."/>
            <person name="Rusch D."/>
            <person name="Podicherti R."/>
            <person name="Tsui H.-C.T."/>
            <person name="Winkler M.E."/>
        </authorList>
    </citation>
    <scope>NUCLEOTIDE SEQUENCE</scope>
</reference>
<protein>
    <submittedName>
        <fullName evidence="1">Uncharacterized protein</fullName>
    </submittedName>
</protein>
<sequence length="161" mass="19093">MIINDGEITYELDLTDWFGHNFPEKEKKTIPWFKDQLWDYVKHSHKGIRYRILRMSWGIWNGYVYIPSGHPLHGKGFTEEDGEIDKLLVHGGITYNCLFDENDQSSDWIIGFDTNHMYDHAPSDKIRNEEGYNLAVKYYKTHAYVIKEAKNLIKDIKKKYS</sequence>
<dbReference type="AlphaFoldDB" id="A0A382AZ18"/>
<gene>
    <name evidence="1" type="ORF">METZ01_LOCUS159563</name>
</gene>
<proteinExistence type="predicted"/>
<organism evidence="1">
    <name type="scientific">marine metagenome</name>
    <dbReference type="NCBI Taxonomy" id="408172"/>
    <lineage>
        <taxon>unclassified sequences</taxon>
        <taxon>metagenomes</taxon>
        <taxon>ecological metagenomes</taxon>
    </lineage>
</organism>
<accession>A0A382AZ18</accession>
<dbReference type="EMBL" id="UINC01027449">
    <property type="protein sequence ID" value="SVB06709.1"/>
    <property type="molecule type" value="Genomic_DNA"/>
</dbReference>
<name>A0A382AZ18_9ZZZZ</name>